<feature type="transmembrane region" description="Helical" evidence="1">
    <location>
        <begin position="134"/>
        <end position="152"/>
    </location>
</feature>
<dbReference type="GO" id="GO:0016020">
    <property type="term" value="C:membrane"/>
    <property type="evidence" value="ECO:0007669"/>
    <property type="project" value="InterPro"/>
</dbReference>
<dbReference type="Proteomes" id="UP000050934">
    <property type="component" value="Unassembled WGS sequence"/>
</dbReference>
<proteinExistence type="predicted"/>
<keyword evidence="1" id="KW-0472">Membrane</keyword>
<dbReference type="InterPro" id="IPR010288">
    <property type="entry name" value="EcsB_ABC"/>
</dbReference>
<dbReference type="PIRSF" id="PIRSF037259">
    <property type="entry name" value="EcsB_ABC"/>
    <property type="match status" value="1"/>
</dbReference>
<keyword evidence="1" id="KW-1133">Transmembrane helix</keyword>
<evidence type="ECO:0000313" key="3">
    <source>
        <dbReference type="Proteomes" id="UP000050934"/>
    </source>
</evidence>
<accession>A0A0R2I1R5</accession>
<protein>
    <submittedName>
        <fullName evidence="2">Bacterial ABC transporter protein EcsB</fullName>
    </submittedName>
</protein>
<dbReference type="Pfam" id="PF05975">
    <property type="entry name" value="EcsB"/>
    <property type="match status" value="1"/>
</dbReference>
<dbReference type="PATRIC" id="fig|396268.3.peg.216"/>
<sequence>MNKLFEKRRQRHFLLLLKYWRLVFNDHFVIALFFILGALAYSYSQALPSVTPAMWWPKWVLVLFLTLFVQLGRVASLIQKADPVFLLPQSDSMQDYFRSAYAYSWVLAIIMSLAGVLIALPLAMVIMHLSTLDIVAIGLSTICLKTANLLIYSQRMLFVAQQRLTWMSWVIPAVAWIICWFVNPLLGAVVALADAIFQYVNTRGKRVNWRATVALESDRMTGVYRFFNLFTDVPSVQGQVRRRKFADGLVNWLGGRDPWAYLFSRGLVRNTEVSGLIMRLTFLGMLIAFFIPVAWLNTVLAILMVYLIFVQLVPFYDQFDQIAFTHIYPIAQGSKVQAFRQISQKLMVIVAVLISVASLGLHLHWLTMLLNLVLTLAEAYVLVHYYLNYRIKKL</sequence>
<dbReference type="OrthoDB" id="2447941at2"/>
<feature type="transmembrane region" description="Helical" evidence="1">
    <location>
        <begin position="346"/>
        <end position="363"/>
    </location>
</feature>
<dbReference type="AlphaFoldDB" id="A0A0R2I1R5"/>
<dbReference type="RefSeq" id="WP_057740615.1">
    <property type="nucleotide sequence ID" value="NZ_JQBW01000006.1"/>
</dbReference>
<feature type="transmembrane region" description="Helical" evidence="1">
    <location>
        <begin position="164"/>
        <end position="183"/>
    </location>
</feature>
<gene>
    <name evidence="2" type="ORF">IV45_GL000215</name>
</gene>
<evidence type="ECO:0000256" key="1">
    <source>
        <dbReference type="SAM" id="Phobius"/>
    </source>
</evidence>
<reference evidence="2 3" key="1">
    <citation type="journal article" date="2015" name="Genome Announc.">
        <title>Expanding the biotechnology potential of lactobacilli through comparative genomics of 213 strains and associated genera.</title>
        <authorList>
            <person name="Sun Z."/>
            <person name="Harris H.M."/>
            <person name="McCann A."/>
            <person name="Guo C."/>
            <person name="Argimon S."/>
            <person name="Zhang W."/>
            <person name="Yang X."/>
            <person name="Jeffery I.B."/>
            <person name="Cooney J.C."/>
            <person name="Kagawa T.F."/>
            <person name="Liu W."/>
            <person name="Song Y."/>
            <person name="Salvetti E."/>
            <person name="Wrobel A."/>
            <person name="Rasinkangas P."/>
            <person name="Parkhill J."/>
            <person name="Rea M.C."/>
            <person name="O'Sullivan O."/>
            <person name="Ritari J."/>
            <person name="Douillard F.P."/>
            <person name="Paul Ross R."/>
            <person name="Yang R."/>
            <person name="Briner A.E."/>
            <person name="Felis G.E."/>
            <person name="de Vos W.M."/>
            <person name="Barrangou R."/>
            <person name="Klaenhammer T.R."/>
            <person name="Caufield P.W."/>
            <person name="Cui Y."/>
            <person name="Zhang H."/>
            <person name="O'Toole P.W."/>
        </authorList>
    </citation>
    <scope>NUCLEOTIDE SEQUENCE [LARGE SCALE GENOMIC DNA]</scope>
    <source>
        <strain evidence="2 3">DSM 17896</strain>
    </source>
</reference>
<evidence type="ECO:0000313" key="2">
    <source>
        <dbReference type="EMBL" id="KRN59177.1"/>
    </source>
</evidence>
<feature type="transmembrane region" description="Helical" evidence="1">
    <location>
        <begin position="100"/>
        <end position="128"/>
    </location>
</feature>
<organism evidence="2 3">
    <name type="scientific">Limosilactobacillus secaliphilus</name>
    <dbReference type="NCBI Taxonomy" id="396268"/>
    <lineage>
        <taxon>Bacteria</taxon>
        <taxon>Bacillati</taxon>
        <taxon>Bacillota</taxon>
        <taxon>Bacilli</taxon>
        <taxon>Lactobacillales</taxon>
        <taxon>Lactobacillaceae</taxon>
        <taxon>Limosilactobacillus</taxon>
    </lineage>
</organism>
<keyword evidence="1" id="KW-0812">Transmembrane</keyword>
<feature type="transmembrane region" description="Helical" evidence="1">
    <location>
        <begin position="369"/>
        <end position="387"/>
    </location>
</feature>
<keyword evidence="3" id="KW-1185">Reference proteome</keyword>
<feature type="transmembrane region" description="Helical" evidence="1">
    <location>
        <begin position="282"/>
        <end position="309"/>
    </location>
</feature>
<dbReference type="EMBL" id="JQBW01000006">
    <property type="protein sequence ID" value="KRN59177.1"/>
    <property type="molecule type" value="Genomic_DNA"/>
</dbReference>
<dbReference type="STRING" id="396268.IV45_GL000215"/>
<name>A0A0R2I1R5_9LACO</name>
<feature type="transmembrane region" description="Helical" evidence="1">
    <location>
        <begin position="55"/>
        <end position="79"/>
    </location>
</feature>
<feature type="transmembrane region" description="Helical" evidence="1">
    <location>
        <begin position="20"/>
        <end position="43"/>
    </location>
</feature>
<comment type="caution">
    <text evidence="2">The sequence shown here is derived from an EMBL/GenBank/DDBJ whole genome shotgun (WGS) entry which is preliminary data.</text>
</comment>